<dbReference type="Proteomes" id="UP001225598">
    <property type="component" value="Chromosome"/>
</dbReference>
<dbReference type="EMBL" id="CP126969">
    <property type="protein sequence ID" value="WIM67617.1"/>
    <property type="molecule type" value="Genomic_DNA"/>
</dbReference>
<gene>
    <name evidence="1" type="ORF">QP027_11110</name>
</gene>
<dbReference type="SUPFAM" id="SSF48452">
    <property type="entry name" value="TPR-like"/>
    <property type="match status" value="1"/>
</dbReference>
<name>A0ABY8VE55_9CORY</name>
<organism evidence="1 2">
    <name type="scientific">Corynebacterium breve</name>
    <dbReference type="NCBI Taxonomy" id="3049799"/>
    <lineage>
        <taxon>Bacteria</taxon>
        <taxon>Bacillati</taxon>
        <taxon>Actinomycetota</taxon>
        <taxon>Actinomycetes</taxon>
        <taxon>Mycobacteriales</taxon>
        <taxon>Corynebacteriaceae</taxon>
        <taxon>Corynebacterium</taxon>
    </lineage>
</organism>
<accession>A0ABY8VE55</accession>
<proteinExistence type="predicted"/>
<reference evidence="1 2" key="1">
    <citation type="submission" date="2023-05" db="EMBL/GenBank/DDBJ databases">
        <title>Corynebacterium suedekumii sp. nov. and Corynebacterium breve sp. nov. isolated from raw cow's milk.</title>
        <authorList>
            <person name="Baer M.K."/>
            <person name="Mehl L."/>
            <person name="Hellmuth R."/>
            <person name="Marke G."/>
            <person name="Lipski A."/>
        </authorList>
    </citation>
    <scope>NUCLEOTIDE SEQUENCE [LARGE SCALE GENOMIC DNA]</scope>
    <source>
        <strain evidence="1 2">R4</strain>
    </source>
</reference>
<sequence length="355" mass="39390">MFSRRTDENVARLLATVDQSIKDPRVLAGEAIQNNHPSDLVTALVWSCFDAYRNGELELLKARTSRAYALASTVRDNARVSLFSTALDSIVETVAYVDPAIAEFSWEIAKKVAQHAKLGDWPQDFWATVTAAAQKSLREGNEVSLLNAADTIKRTIPVRDSELGNYLAFSWTEAEASLRVHKNTAVAEQVLEWVLSEHLDFPAKLPPAMTSVVYRKLVELKLPAEIFENIGIARPGLLYEEAARYLKPHKRTDAAAAYIHAGELYQVAGESDRAIDAFFSGCIIYKNIDLVSENVAGAFSKAIALLTDQLIYLGRRMEAGEVLNDALVHFSRSGIPNYSEQGWYQALVDKQRAIT</sequence>
<protein>
    <recommendedName>
        <fullName evidence="3">Tetratricopeptide repeat protein</fullName>
    </recommendedName>
</protein>
<keyword evidence="2" id="KW-1185">Reference proteome</keyword>
<dbReference type="RefSeq" id="WP_284824836.1">
    <property type="nucleotide sequence ID" value="NZ_CP126969.1"/>
</dbReference>
<dbReference type="InterPro" id="IPR011990">
    <property type="entry name" value="TPR-like_helical_dom_sf"/>
</dbReference>
<evidence type="ECO:0000313" key="2">
    <source>
        <dbReference type="Proteomes" id="UP001225598"/>
    </source>
</evidence>
<evidence type="ECO:0008006" key="3">
    <source>
        <dbReference type="Google" id="ProtNLM"/>
    </source>
</evidence>
<evidence type="ECO:0000313" key="1">
    <source>
        <dbReference type="EMBL" id="WIM67617.1"/>
    </source>
</evidence>